<protein>
    <submittedName>
        <fullName evidence="2">Uncharacterized protein</fullName>
    </submittedName>
</protein>
<dbReference type="AlphaFoldDB" id="A0AAV8XS40"/>
<proteinExistence type="predicted"/>
<gene>
    <name evidence="2" type="ORF">NQ318_001746</name>
</gene>
<dbReference type="EMBL" id="JAPWTK010000348">
    <property type="protein sequence ID" value="KAJ8941891.1"/>
    <property type="molecule type" value="Genomic_DNA"/>
</dbReference>
<dbReference type="PANTHER" id="PTHR15109:SF4">
    <property type="entry name" value="FAM193 C-TERMINAL DOMAIN-CONTAINING PROTEIN"/>
    <property type="match status" value="1"/>
</dbReference>
<dbReference type="InterPro" id="IPR029717">
    <property type="entry name" value="FAM193"/>
</dbReference>
<feature type="region of interest" description="Disordered" evidence="1">
    <location>
        <begin position="377"/>
        <end position="429"/>
    </location>
</feature>
<feature type="region of interest" description="Disordered" evidence="1">
    <location>
        <begin position="156"/>
        <end position="209"/>
    </location>
</feature>
<organism evidence="2 3">
    <name type="scientific">Aromia moschata</name>
    <dbReference type="NCBI Taxonomy" id="1265417"/>
    <lineage>
        <taxon>Eukaryota</taxon>
        <taxon>Metazoa</taxon>
        <taxon>Ecdysozoa</taxon>
        <taxon>Arthropoda</taxon>
        <taxon>Hexapoda</taxon>
        <taxon>Insecta</taxon>
        <taxon>Pterygota</taxon>
        <taxon>Neoptera</taxon>
        <taxon>Endopterygota</taxon>
        <taxon>Coleoptera</taxon>
        <taxon>Polyphaga</taxon>
        <taxon>Cucujiformia</taxon>
        <taxon>Chrysomeloidea</taxon>
        <taxon>Cerambycidae</taxon>
        <taxon>Cerambycinae</taxon>
        <taxon>Callichromatini</taxon>
        <taxon>Aromia</taxon>
    </lineage>
</organism>
<evidence type="ECO:0000313" key="2">
    <source>
        <dbReference type="EMBL" id="KAJ8941891.1"/>
    </source>
</evidence>
<dbReference type="Proteomes" id="UP001162162">
    <property type="component" value="Unassembled WGS sequence"/>
</dbReference>
<keyword evidence="3" id="KW-1185">Reference proteome</keyword>
<feature type="compositionally biased region" description="Basic and acidic residues" evidence="1">
    <location>
        <begin position="282"/>
        <end position="310"/>
    </location>
</feature>
<name>A0AAV8XS40_9CUCU</name>
<feature type="region of interest" description="Disordered" evidence="1">
    <location>
        <begin position="224"/>
        <end position="310"/>
    </location>
</feature>
<evidence type="ECO:0000256" key="1">
    <source>
        <dbReference type="SAM" id="MobiDB-lite"/>
    </source>
</evidence>
<evidence type="ECO:0000313" key="3">
    <source>
        <dbReference type="Proteomes" id="UP001162162"/>
    </source>
</evidence>
<feature type="compositionally biased region" description="Low complexity" evidence="1">
    <location>
        <begin position="192"/>
        <end position="204"/>
    </location>
</feature>
<reference evidence="2" key="1">
    <citation type="journal article" date="2023" name="Insect Mol. Biol.">
        <title>Genome sequencing provides insights into the evolution of gene families encoding plant cell wall-degrading enzymes in longhorned beetles.</title>
        <authorList>
            <person name="Shin N.R."/>
            <person name="Okamura Y."/>
            <person name="Kirsch R."/>
            <person name="Pauchet Y."/>
        </authorList>
    </citation>
    <scope>NUCLEOTIDE SEQUENCE</scope>
    <source>
        <strain evidence="2">AMC_N1</strain>
    </source>
</reference>
<sequence>MDSTKVAFEEFLKHRKETANKSEQILNKNVRNFIKIKKDIFNHSNGNFAGKVFDNVFKQTAQTPVVQKRCDSPREDDSKPYPVSCKPTVAPKTVSEHNCKHEEEVRPSVCQGHTCDHHKESKKCDCTYCEVFGTSVTSHTHKNNVLRDRLRIRLHQRRKEQKDTCKTPPNPDYQWRRVPLPSSPTNIPPAPSVKSSDSSITTSSAPDDIHGLVNYIEGNTALNKMELAQKKPQRRRDSEEDRIKAEEEAKRIAEELKKKEGGEEGTSEKDGRKGAKQICQGGKEKGQEGETGREEAAGREARAKKGSDAKNKVLEETIPAMVTIKRVAENGTSAPTVAITLKGSTPDQDKLLYTLKIQSPTVIAKELKVTLAVDSNKSNAATQDPKKVNKGAVFDDKKSTGKQKEKKEYNFQEDVHIPMLAPPTRDHHY</sequence>
<accession>A0AAV8XS40</accession>
<comment type="caution">
    <text evidence="2">The sequence shown here is derived from an EMBL/GenBank/DDBJ whole genome shotgun (WGS) entry which is preliminary data.</text>
</comment>
<feature type="compositionally biased region" description="Basic and acidic residues" evidence="1">
    <location>
        <begin position="393"/>
        <end position="416"/>
    </location>
</feature>
<dbReference type="PANTHER" id="PTHR15109">
    <property type="entry name" value="AGAP004327-PA"/>
    <property type="match status" value="1"/>
</dbReference>
<feature type="compositionally biased region" description="Basic and acidic residues" evidence="1">
    <location>
        <begin position="235"/>
        <end position="273"/>
    </location>
</feature>